<dbReference type="AlphaFoldDB" id="A0AA40FI99"/>
<accession>A0AA40FI99</accession>
<evidence type="ECO:0000313" key="3">
    <source>
        <dbReference type="Proteomes" id="UP001177670"/>
    </source>
</evidence>
<proteinExistence type="predicted"/>
<sequence>MSIFAERFRLSERKISSVSLRLPVDKERRKPKEEKNFIRCIPAVRSRSSQLGRRICKQQFIERTRSPRGVAVFARSSGIVSLLARGSAAREIRRGRGRSPTRASSLGAQPFFHATSTSNGPVGGPVPPPRPPVARPDILDPGAQAGSCGAFHLTVAFRDGQVRQPRSYLEDTLEEIGPSHGGGFQATMTPS</sequence>
<evidence type="ECO:0000256" key="1">
    <source>
        <dbReference type="SAM" id="MobiDB-lite"/>
    </source>
</evidence>
<organism evidence="2 3">
    <name type="scientific">Melipona bicolor</name>
    <dbReference type="NCBI Taxonomy" id="60889"/>
    <lineage>
        <taxon>Eukaryota</taxon>
        <taxon>Metazoa</taxon>
        <taxon>Ecdysozoa</taxon>
        <taxon>Arthropoda</taxon>
        <taxon>Hexapoda</taxon>
        <taxon>Insecta</taxon>
        <taxon>Pterygota</taxon>
        <taxon>Neoptera</taxon>
        <taxon>Endopterygota</taxon>
        <taxon>Hymenoptera</taxon>
        <taxon>Apocrita</taxon>
        <taxon>Aculeata</taxon>
        <taxon>Apoidea</taxon>
        <taxon>Anthophila</taxon>
        <taxon>Apidae</taxon>
        <taxon>Melipona</taxon>
    </lineage>
</organism>
<feature type="compositionally biased region" description="Pro residues" evidence="1">
    <location>
        <begin position="124"/>
        <end position="134"/>
    </location>
</feature>
<protein>
    <submittedName>
        <fullName evidence="2">Uncharacterized protein</fullName>
    </submittedName>
</protein>
<gene>
    <name evidence="2" type="ORF">K0M31_013570</name>
</gene>
<feature type="region of interest" description="Disordered" evidence="1">
    <location>
        <begin position="91"/>
        <end position="140"/>
    </location>
</feature>
<dbReference type="EMBL" id="JAHYIQ010000038">
    <property type="protein sequence ID" value="KAK1119063.1"/>
    <property type="molecule type" value="Genomic_DNA"/>
</dbReference>
<reference evidence="2" key="1">
    <citation type="submission" date="2021-10" db="EMBL/GenBank/DDBJ databases">
        <title>Melipona bicolor Genome sequencing and assembly.</title>
        <authorList>
            <person name="Araujo N.S."/>
            <person name="Arias M.C."/>
        </authorList>
    </citation>
    <scope>NUCLEOTIDE SEQUENCE</scope>
    <source>
        <strain evidence="2">USP_2M_L1-L4_2017</strain>
        <tissue evidence="2">Whole body</tissue>
    </source>
</reference>
<keyword evidence="3" id="KW-1185">Reference proteome</keyword>
<comment type="caution">
    <text evidence="2">The sequence shown here is derived from an EMBL/GenBank/DDBJ whole genome shotgun (WGS) entry which is preliminary data.</text>
</comment>
<dbReference type="Proteomes" id="UP001177670">
    <property type="component" value="Unassembled WGS sequence"/>
</dbReference>
<evidence type="ECO:0000313" key="2">
    <source>
        <dbReference type="EMBL" id="KAK1119063.1"/>
    </source>
</evidence>
<name>A0AA40FI99_9HYME</name>